<protein>
    <submittedName>
        <fullName evidence="7">Phi-1-like phosphate-induced protein</fullName>
    </submittedName>
</protein>
<keyword evidence="4 6" id="KW-0732">Signal</keyword>
<gene>
    <name evidence="7" type="ORF">ZOSMA_23G01340</name>
</gene>
<dbReference type="Proteomes" id="UP000036987">
    <property type="component" value="Unassembled WGS sequence"/>
</dbReference>
<dbReference type="AlphaFoldDB" id="A0A0K9PJQ7"/>
<dbReference type="GO" id="GO:0048046">
    <property type="term" value="C:apoplast"/>
    <property type="evidence" value="ECO:0007669"/>
    <property type="project" value="UniProtKB-SubCell"/>
</dbReference>
<keyword evidence="8" id="KW-1185">Reference proteome</keyword>
<feature type="chain" id="PRO_5005527642" evidence="6">
    <location>
        <begin position="22"/>
        <end position="309"/>
    </location>
</feature>
<dbReference type="OMA" id="ATCHSTC"/>
<reference evidence="8" key="1">
    <citation type="journal article" date="2016" name="Nature">
        <title>The genome of the seagrass Zostera marina reveals angiosperm adaptation to the sea.</title>
        <authorList>
            <person name="Olsen J.L."/>
            <person name="Rouze P."/>
            <person name="Verhelst B."/>
            <person name="Lin Y.-C."/>
            <person name="Bayer T."/>
            <person name="Collen J."/>
            <person name="Dattolo E."/>
            <person name="De Paoli E."/>
            <person name="Dittami S."/>
            <person name="Maumus F."/>
            <person name="Michel G."/>
            <person name="Kersting A."/>
            <person name="Lauritano C."/>
            <person name="Lohaus R."/>
            <person name="Toepel M."/>
            <person name="Tonon T."/>
            <person name="Vanneste K."/>
            <person name="Amirebrahimi M."/>
            <person name="Brakel J."/>
            <person name="Bostroem C."/>
            <person name="Chovatia M."/>
            <person name="Grimwood J."/>
            <person name="Jenkins J.W."/>
            <person name="Jueterbock A."/>
            <person name="Mraz A."/>
            <person name="Stam W.T."/>
            <person name="Tice H."/>
            <person name="Bornberg-Bauer E."/>
            <person name="Green P.J."/>
            <person name="Pearson G.A."/>
            <person name="Procaccini G."/>
            <person name="Duarte C.M."/>
            <person name="Schmutz J."/>
            <person name="Reusch T.B.H."/>
            <person name="Van de Peer Y."/>
        </authorList>
    </citation>
    <scope>NUCLEOTIDE SEQUENCE [LARGE SCALE GENOMIC DNA]</scope>
    <source>
        <strain evidence="8">cv. Finnish</strain>
    </source>
</reference>
<evidence type="ECO:0000256" key="4">
    <source>
        <dbReference type="ARBA" id="ARBA00022729"/>
    </source>
</evidence>
<keyword evidence="2" id="KW-0052">Apoplast</keyword>
<evidence type="ECO:0000256" key="5">
    <source>
        <dbReference type="ARBA" id="ARBA00023591"/>
    </source>
</evidence>
<dbReference type="OrthoDB" id="2017091at2759"/>
<evidence type="ECO:0000313" key="7">
    <source>
        <dbReference type="EMBL" id="KMZ68475.1"/>
    </source>
</evidence>
<evidence type="ECO:0000313" key="8">
    <source>
        <dbReference type="Proteomes" id="UP000036987"/>
    </source>
</evidence>
<name>A0A0K9PJQ7_ZOSMR</name>
<keyword evidence="3" id="KW-0964">Secreted</keyword>
<accession>A0A0K9PJQ7</accession>
<dbReference type="PANTHER" id="PTHR31279:SF3">
    <property type="entry name" value="PROTEIN EXORDIUM-LIKE 2"/>
    <property type="match status" value="1"/>
</dbReference>
<organism evidence="7 8">
    <name type="scientific">Zostera marina</name>
    <name type="common">Eelgrass</name>
    <dbReference type="NCBI Taxonomy" id="29655"/>
    <lineage>
        <taxon>Eukaryota</taxon>
        <taxon>Viridiplantae</taxon>
        <taxon>Streptophyta</taxon>
        <taxon>Embryophyta</taxon>
        <taxon>Tracheophyta</taxon>
        <taxon>Spermatophyta</taxon>
        <taxon>Magnoliopsida</taxon>
        <taxon>Liliopsida</taxon>
        <taxon>Zosteraceae</taxon>
        <taxon>Zostera</taxon>
    </lineage>
</organism>
<proteinExistence type="inferred from homology"/>
<dbReference type="PANTHER" id="PTHR31279">
    <property type="entry name" value="PROTEIN EXORDIUM-LIKE 5"/>
    <property type="match status" value="1"/>
</dbReference>
<comment type="subcellular location">
    <subcellularLocation>
        <location evidence="1">Secreted</location>
        <location evidence="1">Extracellular space</location>
        <location evidence="1">Apoplast</location>
    </subcellularLocation>
</comment>
<evidence type="ECO:0000256" key="6">
    <source>
        <dbReference type="SAM" id="SignalP"/>
    </source>
</evidence>
<comment type="caution">
    <text evidence="7">The sequence shown here is derived from an EMBL/GenBank/DDBJ whole genome shotgun (WGS) entry which is preliminary data.</text>
</comment>
<dbReference type="InterPro" id="IPR006766">
    <property type="entry name" value="EXORDIUM-like"/>
</dbReference>
<feature type="signal peptide" evidence="6">
    <location>
        <begin position="1"/>
        <end position="21"/>
    </location>
</feature>
<evidence type="ECO:0000256" key="1">
    <source>
        <dbReference type="ARBA" id="ARBA00004271"/>
    </source>
</evidence>
<evidence type="ECO:0000256" key="2">
    <source>
        <dbReference type="ARBA" id="ARBA00022523"/>
    </source>
</evidence>
<comment type="similarity">
    <text evidence="5">Belongs to the EXORDIUM family.</text>
</comment>
<sequence length="309" mass="33160">MKLQLHFFLLLSAAVLFSSDAATRKLTALVKEQPLVLKYHNGNLLKGDYTFNILMYGNFTSVQKSILLDFIESLSPLNPPPSPSVSSWWAGTDAYSYGHKAKPTNTNVTFGLLFEMYGLSPSEKHLNSTALFDLEKNISGGKKSVGIVLTSSEVVVDGFCSSKCGTHGFLKKDKSDVPYVWVGNSAKQCPGHCAWPFHKPVYGPQTPPLLPPNGDVGIDGMIINLATLFAGTVTNPYGNGYFQGPKGGGLEAVSACAGVFGKGAYPGYPGQVLVDKSTGASYNAQGINGRKYLLPAMWDPKTYKCATLV</sequence>
<dbReference type="EMBL" id="LFYR01000839">
    <property type="protein sequence ID" value="KMZ68475.1"/>
    <property type="molecule type" value="Genomic_DNA"/>
</dbReference>
<evidence type="ECO:0000256" key="3">
    <source>
        <dbReference type="ARBA" id="ARBA00022525"/>
    </source>
</evidence>
<dbReference type="STRING" id="29655.A0A0K9PJQ7"/>
<dbReference type="Pfam" id="PF04674">
    <property type="entry name" value="Phi_1"/>
    <property type="match status" value="1"/>
</dbReference>